<dbReference type="NCBIfam" id="TIGR01488">
    <property type="entry name" value="HAD-SF-IB"/>
    <property type="match status" value="1"/>
</dbReference>
<dbReference type="InterPro" id="IPR050849">
    <property type="entry name" value="HAD-like_hydrolase_phosphatase"/>
</dbReference>
<evidence type="ECO:0000313" key="3">
    <source>
        <dbReference type="Proteomes" id="UP001152885"/>
    </source>
</evidence>
<organism evidence="2 3">
    <name type="scientific">Candida verbasci</name>
    <dbReference type="NCBI Taxonomy" id="1227364"/>
    <lineage>
        <taxon>Eukaryota</taxon>
        <taxon>Fungi</taxon>
        <taxon>Dikarya</taxon>
        <taxon>Ascomycota</taxon>
        <taxon>Saccharomycotina</taxon>
        <taxon>Pichiomycetes</taxon>
        <taxon>Debaryomycetaceae</taxon>
        <taxon>Candida/Lodderomyces clade</taxon>
        <taxon>Candida</taxon>
    </lineage>
</organism>
<dbReference type="EMBL" id="CANTUO010000002">
    <property type="protein sequence ID" value="CAI5758109.1"/>
    <property type="molecule type" value="Genomic_DNA"/>
</dbReference>
<reference evidence="2" key="1">
    <citation type="submission" date="2022-12" db="EMBL/GenBank/DDBJ databases">
        <authorList>
            <person name="Brejova B."/>
        </authorList>
    </citation>
    <scope>NUCLEOTIDE SEQUENCE</scope>
</reference>
<dbReference type="Proteomes" id="UP001152885">
    <property type="component" value="Unassembled WGS sequence"/>
</dbReference>
<name>A0A9W4XAA6_9ASCO</name>
<dbReference type="AlphaFoldDB" id="A0A9W4XAA6"/>
<dbReference type="InterPro" id="IPR036412">
    <property type="entry name" value="HAD-like_sf"/>
</dbReference>
<dbReference type="SUPFAM" id="SSF56784">
    <property type="entry name" value="HAD-like"/>
    <property type="match status" value="1"/>
</dbReference>
<dbReference type="Gene3D" id="3.90.1470.20">
    <property type="match status" value="1"/>
</dbReference>
<dbReference type="Pfam" id="PF12710">
    <property type="entry name" value="HAD"/>
    <property type="match status" value="1"/>
</dbReference>
<dbReference type="PANTHER" id="PTHR28181">
    <property type="entry name" value="UPF0655 PROTEIN YCR015C"/>
    <property type="match status" value="1"/>
</dbReference>
<protein>
    <recommendedName>
        <fullName evidence="4">Phosphatase</fullName>
    </recommendedName>
</protein>
<sequence>MAPPAIVFTDWDGTVTLQDSNDYLTDNLGMGYPKRKILNDDILDGKINFRDAFKDMLDSVPNSFPECVEILLKNIKLDPGFKKFYQYCKSKDIPIIVVSSGMKPIIYTLLESLVGSESLPDIEIMSNDVRIDGDNWEIFFKDPDSPFGHDKAKSIKEYLKAHGYDDNDDSENNTPKLFYCGDGVSDLSAAKETNLLFAKHGKDLIKYCIRENIPYTEFNDFEDILNKMTAIIDGSSTIEKFTENPTFEATTK</sequence>
<dbReference type="InterPro" id="IPR006384">
    <property type="entry name" value="HAD_hydro_PyrdxlP_Pase-like"/>
</dbReference>
<dbReference type="Gene3D" id="3.40.50.1000">
    <property type="entry name" value="HAD superfamily/HAD-like"/>
    <property type="match status" value="1"/>
</dbReference>
<keyword evidence="1" id="KW-0378">Hydrolase</keyword>
<evidence type="ECO:0000256" key="1">
    <source>
        <dbReference type="ARBA" id="ARBA00022801"/>
    </source>
</evidence>
<comment type="caution">
    <text evidence="2">The sequence shown here is derived from an EMBL/GenBank/DDBJ whole genome shotgun (WGS) entry which is preliminary data.</text>
</comment>
<dbReference type="GO" id="GO:0016791">
    <property type="term" value="F:phosphatase activity"/>
    <property type="evidence" value="ECO:0007669"/>
    <property type="project" value="InterPro"/>
</dbReference>
<keyword evidence="3" id="KW-1185">Reference proteome</keyword>
<accession>A0A9W4XAA6</accession>
<dbReference type="OrthoDB" id="10014216at2759"/>
<dbReference type="NCBIfam" id="TIGR01489">
    <property type="entry name" value="DKMTPPase-SF"/>
    <property type="match status" value="1"/>
</dbReference>
<dbReference type="PANTHER" id="PTHR28181:SF2">
    <property type="entry name" value="PHOSPHORIC MONOESTER HYDROLASE"/>
    <property type="match status" value="1"/>
</dbReference>
<evidence type="ECO:0008006" key="4">
    <source>
        <dbReference type="Google" id="ProtNLM"/>
    </source>
</evidence>
<proteinExistence type="predicted"/>
<gene>
    <name evidence="2" type="ORF">CANVERA_P2622</name>
</gene>
<evidence type="ECO:0000313" key="2">
    <source>
        <dbReference type="EMBL" id="CAI5758109.1"/>
    </source>
</evidence>
<dbReference type="InterPro" id="IPR023214">
    <property type="entry name" value="HAD_sf"/>
</dbReference>